<keyword evidence="3" id="KW-1185">Reference proteome</keyword>
<dbReference type="HOGENOM" id="CLU_1087148_0_0_1"/>
<reference evidence="2 3" key="2">
    <citation type="journal article" date="2010" name="Nucleic Acids Res.">
        <title>BeetleBase in 2010: revisions to provide comprehensive genomic information for Tribolium castaneum.</title>
        <authorList>
            <person name="Kim H.S."/>
            <person name="Murphy T."/>
            <person name="Xia J."/>
            <person name="Caragea D."/>
            <person name="Park Y."/>
            <person name="Beeman R.W."/>
            <person name="Lorenzen M.D."/>
            <person name="Butcher S."/>
            <person name="Manak J.R."/>
            <person name="Brown S.J."/>
        </authorList>
    </citation>
    <scope>NUCLEOTIDE SEQUENCE [LARGE SCALE GENOMIC DNA]</scope>
    <source>
        <strain evidence="2 3">Georgia GA2</strain>
    </source>
</reference>
<evidence type="ECO:0000256" key="1">
    <source>
        <dbReference type="SAM" id="MobiDB-lite"/>
    </source>
</evidence>
<gene>
    <name evidence="2" type="primary">GLEAN_04737</name>
    <name evidence="2" type="ORF">TcasGA2_TC004737</name>
</gene>
<feature type="compositionally biased region" description="Low complexity" evidence="1">
    <location>
        <begin position="108"/>
        <end position="117"/>
    </location>
</feature>
<protein>
    <submittedName>
        <fullName evidence="2">Uncharacterized protein</fullName>
    </submittedName>
</protein>
<name>D6W7A2_TRICA</name>
<feature type="compositionally biased region" description="Polar residues" evidence="1">
    <location>
        <begin position="33"/>
        <end position="47"/>
    </location>
</feature>
<evidence type="ECO:0000313" key="2">
    <source>
        <dbReference type="EMBL" id="EFA11136.1"/>
    </source>
</evidence>
<sequence length="256" mass="28428">MASPGRWVEAGVEEVAAVGWGGRGRSQHSRSGNSLESTRSAAASSQRIAPAPHIPLVAHMWRRRLRCVADTTPPATGTFEEAVNGEDEDQAGSDRSVRLAPPPPPPRGRSGAPAARRPYNRHPRTTYYIHLVFKSVLTLLMDLISGSDRLCRTDCRSDLLVRRPASGHLFCSALSTPLRVDGCALAASRRPKSRRRREIRVCSRKKRKAEAEEGFLGSECTVQIEKYPYAKSDRHTLSVAMDTWALFHKTHQNQKR</sequence>
<dbReference type="EMBL" id="KQ971307">
    <property type="protein sequence ID" value="EFA11136.1"/>
    <property type="molecule type" value="Genomic_DNA"/>
</dbReference>
<evidence type="ECO:0000313" key="3">
    <source>
        <dbReference type="Proteomes" id="UP000007266"/>
    </source>
</evidence>
<reference evidence="2 3" key="1">
    <citation type="journal article" date="2008" name="Nature">
        <title>The genome of the model beetle and pest Tribolium castaneum.</title>
        <authorList>
            <consortium name="Tribolium Genome Sequencing Consortium"/>
            <person name="Richards S."/>
            <person name="Gibbs R.A."/>
            <person name="Weinstock G.M."/>
            <person name="Brown S.J."/>
            <person name="Denell R."/>
            <person name="Beeman R.W."/>
            <person name="Gibbs R."/>
            <person name="Beeman R.W."/>
            <person name="Brown S.J."/>
            <person name="Bucher G."/>
            <person name="Friedrich M."/>
            <person name="Grimmelikhuijzen C.J."/>
            <person name="Klingler M."/>
            <person name="Lorenzen M."/>
            <person name="Richards S."/>
            <person name="Roth S."/>
            <person name="Schroder R."/>
            <person name="Tautz D."/>
            <person name="Zdobnov E.M."/>
            <person name="Muzny D."/>
            <person name="Gibbs R.A."/>
            <person name="Weinstock G.M."/>
            <person name="Attaway T."/>
            <person name="Bell S."/>
            <person name="Buhay C.J."/>
            <person name="Chandrabose M.N."/>
            <person name="Chavez D."/>
            <person name="Clerk-Blankenburg K.P."/>
            <person name="Cree A."/>
            <person name="Dao M."/>
            <person name="Davis C."/>
            <person name="Chacko J."/>
            <person name="Dinh H."/>
            <person name="Dugan-Rocha S."/>
            <person name="Fowler G."/>
            <person name="Garner T.T."/>
            <person name="Garnes J."/>
            <person name="Gnirke A."/>
            <person name="Hawes A."/>
            <person name="Hernandez J."/>
            <person name="Hines S."/>
            <person name="Holder M."/>
            <person name="Hume J."/>
            <person name="Jhangiani S.N."/>
            <person name="Joshi V."/>
            <person name="Khan Z.M."/>
            <person name="Jackson L."/>
            <person name="Kovar C."/>
            <person name="Kowis A."/>
            <person name="Lee S."/>
            <person name="Lewis L.R."/>
            <person name="Margolis J."/>
            <person name="Morgan M."/>
            <person name="Nazareth L.V."/>
            <person name="Nguyen N."/>
            <person name="Okwuonu G."/>
            <person name="Parker D."/>
            <person name="Richards S."/>
            <person name="Ruiz S.J."/>
            <person name="Santibanez J."/>
            <person name="Savard J."/>
            <person name="Scherer S.E."/>
            <person name="Schneider B."/>
            <person name="Sodergren E."/>
            <person name="Tautz D."/>
            <person name="Vattahil S."/>
            <person name="Villasana D."/>
            <person name="White C.S."/>
            <person name="Wright R."/>
            <person name="Park Y."/>
            <person name="Beeman R.W."/>
            <person name="Lord J."/>
            <person name="Oppert B."/>
            <person name="Lorenzen M."/>
            <person name="Brown S."/>
            <person name="Wang L."/>
            <person name="Savard J."/>
            <person name="Tautz D."/>
            <person name="Richards S."/>
            <person name="Weinstock G."/>
            <person name="Gibbs R.A."/>
            <person name="Liu Y."/>
            <person name="Worley K."/>
            <person name="Weinstock G."/>
            <person name="Elsik C.G."/>
            <person name="Reese J.T."/>
            <person name="Elhaik E."/>
            <person name="Landan G."/>
            <person name="Graur D."/>
            <person name="Arensburger P."/>
            <person name="Atkinson P."/>
            <person name="Beeman R.W."/>
            <person name="Beidler J."/>
            <person name="Brown S.J."/>
            <person name="Demuth J.P."/>
            <person name="Drury D.W."/>
            <person name="Du Y.Z."/>
            <person name="Fujiwara H."/>
            <person name="Lorenzen M."/>
            <person name="Maselli V."/>
            <person name="Osanai M."/>
            <person name="Park Y."/>
            <person name="Robertson H.M."/>
            <person name="Tu Z."/>
            <person name="Wang J.J."/>
            <person name="Wang S."/>
            <person name="Richards S."/>
            <person name="Song H."/>
            <person name="Zhang L."/>
            <person name="Sodergren E."/>
            <person name="Werner D."/>
            <person name="Stanke M."/>
            <person name="Morgenstern B."/>
            <person name="Solovyev V."/>
            <person name="Kosarev P."/>
            <person name="Brown G."/>
            <person name="Chen H.C."/>
            <person name="Ermolaeva O."/>
            <person name="Hlavina W."/>
            <person name="Kapustin Y."/>
            <person name="Kiryutin B."/>
            <person name="Kitts P."/>
            <person name="Maglott D."/>
            <person name="Pruitt K."/>
            <person name="Sapojnikov V."/>
            <person name="Souvorov A."/>
            <person name="Mackey A.J."/>
            <person name="Waterhouse R.M."/>
            <person name="Wyder S."/>
            <person name="Zdobnov E.M."/>
            <person name="Zdobnov E.M."/>
            <person name="Wyder S."/>
            <person name="Kriventseva E.V."/>
            <person name="Kadowaki T."/>
            <person name="Bork P."/>
            <person name="Aranda M."/>
            <person name="Bao R."/>
            <person name="Beermann A."/>
            <person name="Berns N."/>
            <person name="Bolognesi R."/>
            <person name="Bonneton F."/>
            <person name="Bopp D."/>
            <person name="Brown S.J."/>
            <person name="Bucher G."/>
            <person name="Butts T."/>
            <person name="Chaumot A."/>
            <person name="Denell R.E."/>
            <person name="Ferrier D.E."/>
            <person name="Friedrich M."/>
            <person name="Gordon C.M."/>
            <person name="Jindra M."/>
            <person name="Klingler M."/>
            <person name="Lan Q."/>
            <person name="Lattorff H.M."/>
            <person name="Laudet V."/>
            <person name="von Levetsow C."/>
            <person name="Liu Z."/>
            <person name="Lutz R."/>
            <person name="Lynch J.A."/>
            <person name="da Fonseca R.N."/>
            <person name="Posnien N."/>
            <person name="Reuter R."/>
            <person name="Roth S."/>
            <person name="Savard J."/>
            <person name="Schinko J.B."/>
            <person name="Schmitt C."/>
            <person name="Schoppmeier M."/>
            <person name="Schroder R."/>
            <person name="Shippy T.D."/>
            <person name="Simonnet F."/>
            <person name="Marques-Souza H."/>
            <person name="Tautz D."/>
            <person name="Tomoyasu Y."/>
            <person name="Trauner J."/>
            <person name="Van der Zee M."/>
            <person name="Vervoort M."/>
            <person name="Wittkopp N."/>
            <person name="Wimmer E.A."/>
            <person name="Yang X."/>
            <person name="Jones A.K."/>
            <person name="Sattelle D.B."/>
            <person name="Ebert P.R."/>
            <person name="Nelson D."/>
            <person name="Scott J.G."/>
            <person name="Beeman R.W."/>
            <person name="Muthukrishnan S."/>
            <person name="Kramer K.J."/>
            <person name="Arakane Y."/>
            <person name="Beeman R.W."/>
            <person name="Zhu Q."/>
            <person name="Hogenkamp D."/>
            <person name="Dixit R."/>
            <person name="Oppert B."/>
            <person name="Jiang H."/>
            <person name="Zou Z."/>
            <person name="Marshall J."/>
            <person name="Elpidina E."/>
            <person name="Vinokurov K."/>
            <person name="Oppert C."/>
            <person name="Zou Z."/>
            <person name="Evans J."/>
            <person name="Lu Z."/>
            <person name="Zhao P."/>
            <person name="Sumathipala N."/>
            <person name="Altincicek B."/>
            <person name="Vilcinskas A."/>
            <person name="Williams M."/>
            <person name="Hultmark D."/>
            <person name="Hetru C."/>
            <person name="Jiang H."/>
            <person name="Grimmelikhuijzen C.J."/>
            <person name="Hauser F."/>
            <person name="Cazzamali G."/>
            <person name="Williamson M."/>
            <person name="Park Y."/>
            <person name="Li B."/>
            <person name="Tanaka Y."/>
            <person name="Predel R."/>
            <person name="Neupert S."/>
            <person name="Schachtner J."/>
            <person name="Verleyen P."/>
            <person name="Raible F."/>
            <person name="Bork P."/>
            <person name="Friedrich M."/>
            <person name="Walden K.K."/>
            <person name="Robertson H.M."/>
            <person name="Angeli S."/>
            <person name="Foret S."/>
            <person name="Bucher G."/>
            <person name="Schuetz S."/>
            <person name="Maleszka R."/>
            <person name="Wimmer E.A."/>
            <person name="Beeman R.W."/>
            <person name="Lorenzen M."/>
            <person name="Tomoyasu Y."/>
            <person name="Miller S.C."/>
            <person name="Grossmann D."/>
            <person name="Bucher G."/>
        </authorList>
    </citation>
    <scope>NUCLEOTIDE SEQUENCE [LARGE SCALE GENOMIC DNA]</scope>
    <source>
        <strain evidence="2 3">Georgia GA2</strain>
    </source>
</reference>
<dbReference type="AlphaFoldDB" id="D6W7A2"/>
<feature type="region of interest" description="Disordered" evidence="1">
    <location>
        <begin position="72"/>
        <end position="119"/>
    </location>
</feature>
<proteinExistence type="predicted"/>
<accession>D6W7A2</accession>
<feature type="region of interest" description="Disordered" evidence="1">
    <location>
        <begin position="19"/>
        <end position="48"/>
    </location>
</feature>
<dbReference type="InParanoid" id="D6W7A2"/>
<dbReference type="Proteomes" id="UP000007266">
    <property type="component" value="Linkage group 1"/>
</dbReference>
<organism evidence="2 3">
    <name type="scientific">Tribolium castaneum</name>
    <name type="common">Red flour beetle</name>
    <dbReference type="NCBI Taxonomy" id="7070"/>
    <lineage>
        <taxon>Eukaryota</taxon>
        <taxon>Metazoa</taxon>
        <taxon>Ecdysozoa</taxon>
        <taxon>Arthropoda</taxon>
        <taxon>Hexapoda</taxon>
        <taxon>Insecta</taxon>
        <taxon>Pterygota</taxon>
        <taxon>Neoptera</taxon>
        <taxon>Endopterygota</taxon>
        <taxon>Coleoptera</taxon>
        <taxon>Polyphaga</taxon>
        <taxon>Cucujiformia</taxon>
        <taxon>Tenebrionidae</taxon>
        <taxon>Tenebrionidae incertae sedis</taxon>
        <taxon>Tribolium</taxon>
    </lineage>
</organism>